<sequence length="401" mass="43399">MTVRTAAMAALTFGLSTAGGWAAEKAYGPGVSDTEIKLGQTMPYSGPASAYSLQGITELAYFKRLNERGGINGRKVNLISLDDGYSPPKTVEQTRKLVEDDEVLAIFSSNGTATNTAIHKYLNSKKVPQILLNTGAAKWNDIKSYPWTMAFYPPYAMEGRALAKHALATKPDAKIAILSQNDDYGRDYVKGFKEGLGSKAQTQLVAEATYETADATVDSQMLKLKGAGADTFFLAATPKFAAQAIRRAHELGWKPLLLVGSGASSIGAVLEPAGLDASQGLVTAVVMKTPADPLWKDDPAMKDFIRFMEETGLESKISQYGAVVGYTTAMLMHKILERAGDNLTRANLMKMVTSIDEKTFPMMLPGISLKTTPEDANAYHALRLQRFEGKSWVVFGDVITE</sequence>
<evidence type="ECO:0000256" key="2">
    <source>
        <dbReference type="ARBA" id="ARBA00022729"/>
    </source>
</evidence>
<dbReference type="PANTHER" id="PTHR47235">
    <property type="entry name" value="BLR6548 PROTEIN"/>
    <property type="match status" value="1"/>
</dbReference>
<dbReference type="CDD" id="cd06343">
    <property type="entry name" value="PBP1_ABC_ligand_binding-like"/>
    <property type="match status" value="1"/>
</dbReference>
<dbReference type="EMBL" id="BMGG01000009">
    <property type="protein sequence ID" value="GGC85281.1"/>
    <property type="molecule type" value="Genomic_DNA"/>
</dbReference>
<dbReference type="AlphaFoldDB" id="A0A916USJ7"/>
<name>A0A916USJ7_9HYPH</name>
<dbReference type="Pfam" id="PF13458">
    <property type="entry name" value="Peripla_BP_6"/>
    <property type="match status" value="1"/>
</dbReference>
<dbReference type="InterPro" id="IPR028081">
    <property type="entry name" value="Leu-bd"/>
</dbReference>
<dbReference type="InterPro" id="IPR028082">
    <property type="entry name" value="Peripla_BP_I"/>
</dbReference>
<feature type="chain" id="PRO_5037517105" evidence="3">
    <location>
        <begin position="23"/>
        <end position="401"/>
    </location>
</feature>
<evidence type="ECO:0000256" key="1">
    <source>
        <dbReference type="ARBA" id="ARBA00010062"/>
    </source>
</evidence>
<comment type="caution">
    <text evidence="5">The sequence shown here is derived from an EMBL/GenBank/DDBJ whole genome shotgun (WGS) entry which is preliminary data.</text>
</comment>
<protein>
    <submittedName>
        <fullName evidence="5">Branched-chain amino acid ABC transporter substrate-binding protein</fullName>
    </submittedName>
</protein>
<dbReference type="Gene3D" id="3.40.50.2300">
    <property type="match status" value="2"/>
</dbReference>
<evidence type="ECO:0000259" key="4">
    <source>
        <dbReference type="Pfam" id="PF13458"/>
    </source>
</evidence>
<dbReference type="SUPFAM" id="SSF53822">
    <property type="entry name" value="Periplasmic binding protein-like I"/>
    <property type="match status" value="1"/>
</dbReference>
<evidence type="ECO:0000313" key="5">
    <source>
        <dbReference type="EMBL" id="GGC85281.1"/>
    </source>
</evidence>
<reference evidence="5" key="1">
    <citation type="journal article" date="2014" name="Int. J. Syst. Evol. Microbiol.">
        <title>Complete genome sequence of Corynebacterium casei LMG S-19264T (=DSM 44701T), isolated from a smear-ripened cheese.</title>
        <authorList>
            <consortium name="US DOE Joint Genome Institute (JGI-PGF)"/>
            <person name="Walter F."/>
            <person name="Albersmeier A."/>
            <person name="Kalinowski J."/>
            <person name="Ruckert C."/>
        </authorList>
    </citation>
    <scope>NUCLEOTIDE SEQUENCE</scope>
    <source>
        <strain evidence="5">CGMCC 1.12919</strain>
    </source>
</reference>
<reference evidence="5" key="2">
    <citation type="submission" date="2020-09" db="EMBL/GenBank/DDBJ databases">
        <authorList>
            <person name="Sun Q."/>
            <person name="Zhou Y."/>
        </authorList>
    </citation>
    <scope>NUCLEOTIDE SEQUENCE</scope>
    <source>
        <strain evidence="5">CGMCC 1.12919</strain>
    </source>
</reference>
<dbReference type="Proteomes" id="UP000637002">
    <property type="component" value="Unassembled WGS sequence"/>
</dbReference>
<accession>A0A916USJ7</accession>
<comment type="similarity">
    <text evidence="1">Belongs to the leucine-binding protein family.</text>
</comment>
<evidence type="ECO:0000313" key="6">
    <source>
        <dbReference type="Proteomes" id="UP000637002"/>
    </source>
</evidence>
<keyword evidence="6" id="KW-1185">Reference proteome</keyword>
<dbReference type="RefSeq" id="WP_188611799.1">
    <property type="nucleotide sequence ID" value="NZ_BMGG01000009.1"/>
</dbReference>
<keyword evidence="2 3" id="KW-0732">Signal</keyword>
<evidence type="ECO:0000256" key="3">
    <source>
        <dbReference type="SAM" id="SignalP"/>
    </source>
</evidence>
<feature type="domain" description="Leucine-binding protein" evidence="4">
    <location>
        <begin position="35"/>
        <end position="388"/>
    </location>
</feature>
<feature type="signal peptide" evidence="3">
    <location>
        <begin position="1"/>
        <end position="22"/>
    </location>
</feature>
<organism evidence="5 6">
    <name type="scientific">Chelatococcus reniformis</name>
    <dbReference type="NCBI Taxonomy" id="1494448"/>
    <lineage>
        <taxon>Bacteria</taxon>
        <taxon>Pseudomonadati</taxon>
        <taxon>Pseudomonadota</taxon>
        <taxon>Alphaproteobacteria</taxon>
        <taxon>Hyphomicrobiales</taxon>
        <taxon>Chelatococcaceae</taxon>
        <taxon>Chelatococcus</taxon>
    </lineage>
</organism>
<gene>
    <name evidence="5" type="ORF">GCM10010994_48960</name>
</gene>
<dbReference type="PANTHER" id="PTHR47235:SF1">
    <property type="entry name" value="BLR6548 PROTEIN"/>
    <property type="match status" value="1"/>
</dbReference>
<proteinExistence type="inferred from homology"/>